<keyword evidence="9" id="KW-1185">Reference proteome</keyword>
<dbReference type="OrthoDB" id="9800643at2"/>
<dbReference type="STRING" id="1009370.ALO_09819"/>
<dbReference type="EC" id="2.1.1.297" evidence="5"/>
<dbReference type="HAMAP" id="MF_02126">
    <property type="entry name" value="RF_methyltr_PrmC"/>
    <property type="match status" value="1"/>
</dbReference>
<evidence type="ECO:0000259" key="7">
    <source>
        <dbReference type="Pfam" id="PF17827"/>
    </source>
</evidence>
<evidence type="ECO:0000259" key="6">
    <source>
        <dbReference type="Pfam" id="PF05175"/>
    </source>
</evidence>
<dbReference type="EMBL" id="AFGF01000079">
    <property type="protein sequence ID" value="EGO64034.1"/>
    <property type="molecule type" value="Genomic_DNA"/>
</dbReference>
<comment type="catalytic activity">
    <reaction evidence="4 5">
        <text>L-glutaminyl-[peptide chain release factor] + S-adenosyl-L-methionine = N(5)-methyl-L-glutaminyl-[peptide chain release factor] + S-adenosyl-L-homocysteine + H(+)</text>
        <dbReference type="Rhea" id="RHEA:42896"/>
        <dbReference type="Rhea" id="RHEA-COMP:10271"/>
        <dbReference type="Rhea" id="RHEA-COMP:10272"/>
        <dbReference type="ChEBI" id="CHEBI:15378"/>
        <dbReference type="ChEBI" id="CHEBI:30011"/>
        <dbReference type="ChEBI" id="CHEBI:57856"/>
        <dbReference type="ChEBI" id="CHEBI:59789"/>
        <dbReference type="ChEBI" id="CHEBI:61891"/>
        <dbReference type="EC" id="2.1.1.297"/>
    </reaction>
</comment>
<dbReference type="PANTHER" id="PTHR18895">
    <property type="entry name" value="HEMK METHYLTRANSFERASE"/>
    <property type="match status" value="1"/>
</dbReference>
<feature type="binding site" evidence="5">
    <location>
        <begin position="128"/>
        <end position="132"/>
    </location>
    <ligand>
        <name>S-adenosyl-L-methionine</name>
        <dbReference type="ChEBI" id="CHEBI:59789"/>
    </ligand>
</feature>
<dbReference type="InterPro" id="IPR040758">
    <property type="entry name" value="PrmC_N"/>
</dbReference>
<dbReference type="InterPro" id="IPR029063">
    <property type="entry name" value="SAM-dependent_MTases_sf"/>
</dbReference>
<keyword evidence="3 5" id="KW-0949">S-adenosyl-L-methionine</keyword>
<dbReference type="InterPro" id="IPR002052">
    <property type="entry name" value="DNA_methylase_N6_adenine_CS"/>
</dbReference>
<feature type="binding site" evidence="5">
    <location>
        <position position="151"/>
    </location>
    <ligand>
        <name>S-adenosyl-L-methionine</name>
        <dbReference type="ChEBI" id="CHEBI:59789"/>
    </ligand>
</feature>
<sequence>MSDAKKNNWTIGEILQWTKQYFSEKGVENPRLDAEVLLSDIVKLDRLRLYVNFDQPLQQQELDRYRDYVKKRVMRLPVAYILGRKEFMGLEFAVNPAVLIPRPETELLVETVLKRLEGCQNPAILDIGTGSGAIILSVLKLLPAATGLAVDISPQALAVARDNADRLGVAERVTFRESNLLTALGEPDKPAGGFDAILSNPPYIKDEDIPVLAPEVGKEPRTALAGGRDGLDFYRLILQEAAGYLQPEGFLAWEIGAGQSEDISRLARESGWTVTDVLKDLAGIERVMVLIIGK</sequence>
<dbReference type="Pfam" id="PF17827">
    <property type="entry name" value="PrmC_N"/>
    <property type="match status" value="1"/>
</dbReference>
<keyword evidence="1 5" id="KW-0489">Methyltransferase</keyword>
<proteinExistence type="inferred from homology"/>
<dbReference type="GO" id="GO:0102559">
    <property type="term" value="F:peptide chain release factor N(5)-glutamine methyltransferase activity"/>
    <property type="evidence" value="ECO:0007669"/>
    <property type="project" value="UniProtKB-EC"/>
</dbReference>
<gene>
    <name evidence="5" type="primary">prmC</name>
    <name evidence="8" type="ORF">ALO_09819</name>
</gene>
<feature type="binding site" evidence="5">
    <location>
        <position position="200"/>
    </location>
    <ligand>
        <name>S-adenosyl-L-methionine</name>
        <dbReference type="ChEBI" id="CHEBI:59789"/>
    </ligand>
</feature>
<dbReference type="AlphaFoldDB" id="F7NIR1"/>
<name>F7NIR1_9FIRM</name>
<dbReference type="CDD" id="cd02440">
    <property type="entry name" value="AdoMet_MTases"/>
    <property type="match status" value="1"/>
</dbReference>
<accession>F7NIR1</accession>
<dbReference type="SUPFAM" id="SSF53335">
    <property type="entry name" value="S-adenosyl-L-methionine-dependent methyltransferases"/>
    <property type="match status" value="1"/>
</dbReference>
<dbReference type="NCBIfam" id="TIGR03534">
    <property type="entry name" value="RF_mod_PrmC"/>
    <property type="match status" value="1"/>
</dbReference>
<evidence type="ECO:0000256" key="1">
    <source>
        <dbReference type="ARBA" id="ARBA00022603"/>
    </source>
</evidence>
<dbReference type="GO" id="GO:0003676">
    <property type="term" value="F:nucleic acid binding"/>
    <property type="evidence" value="ECO:0007669"/>
    <property type="project" value="InterPro"/>
</dbReference>
<dbReference type="Proteomes" id="UP000003240">
    <property type="component" value="Unassembled WGS sequence"/>
</dbReference>
<evidence type="ECO:0000313" key="8">
    <source>
        <dbReference type="EMBL" id="EGO64034.1"/>
    </source>
</evidence>
<dbReference type="InterPro" id="IPR050320">
    <property type="entry name" value="N5-glutamine_MTase"/>
</dbReference>
<feature type="domain" description="Methyltransferase small" evidence="6">
    <location>
        <begin position="105"/>
        <end position="208"/>
    </location>
</feature>
<comment type="function">
    <text evidence="5">Methylates the class 1 translation termination release factors RF1/PrfA and RF2/PrfB on the glutamine residue of the universally conserved GGQ motif.</text>
</comment>
<evidence type="ECO:0000256" key="4">
    <source>
        <dbReference type="ARBA" id="ARBA00048391"/>
    </source>
</evidence>
<dbReference type="PANTHER" id="PTHR18895:SF74">
    <property type="entry name" value="MTRF1L RELEASE FACTOR GLUTAMINE METHYLTRANSFERASE"/>
    <property type="match status" value="1"/>
</dbReference>
<dbReference type="NCBIfam" id="TIGR00536">
    <property type="entry name" value="hemK_fam"/>
    <property type="match status" value="1"/>
</dbReference>
<dbReference type="GO" id="GO:0032259">
    <property type="term" value="P:methylation"/>
    <property type="evidence" value="ECO:0007669"/>
    <property type="project" value="UniProtKB-KW"/>
</dbReference>
<evidence type="ECO:0000313" key="9">
    <source>
        <dbReference type="Proteomes" id="UP000003240"/>
    </source>
</evidence>
<dbReference type="InterPro" id="IPR007848">
    <property type="entry name" value="Small_mtfrase_dom"/>
</dbReference>
<evidence type="ECO:0000256" key="3">
    <source>
        <dbReference type="ARBA" id="ARBA00022691"/>
    </source>
</evidence>
<dbReference type="Gene3D" id="3.40.50.150">
    <property type="entry name" value="Vaccinia Virus protein VP39"/>
    <property type="match status" value="1"/>
</dbReference>
<keyword evidence="2 5" id="KW-0808">Transferase</keyword>
<comment type="caution">
    <text evidence="8">The sequence shown here is derived from an EMBL/GenBank/DDBJ whole genome shotgun (WGS) entry which is preliminary data.</text>
</comment>
<evidence type="ECO:0000256" key="2">
    <source>
        <dbReference type="ARBA" id="ARBA00022679"/>
    </source>
</evidence>
<feature type="domain" description="Release factor glutamine methyltransferase N-terminal" evidence="7">
    <location>
        <begin position="13"/>
        <end position="83"/>
    </location>
</feature>
<reference evidence="8 9" key="1">
    <citation type="journal article" date="2011" name="EMBO J.">
        <title>Structural diversity of bacterial flagellar motors.</title>
        <authorList>
            <person name="Chen S."/>
            <person name="Beeby M."/>
            <person name="Murphy G.E."/>
            <person name="Leadbetter J.R."/>
            <person name="Hendrixson D.R."/>
            <person name="Briegel A."/>
            <person name="Li Z."/>
            <person name="Shi J."/>
            <person name="Tocheva E.I."/>
            <person name="Muller A."/>
            <person name="Dobro M.J."/>
            <person name="Jensen G.J."/>
        </authorList>
    </citation>
    <scope>NUCLEOTIDE SEQUENCE [LARGE SCALE GENOMIC DNA]</scope>
    <source>
        <strain evidence="8 9">DSM 6540</strain>
    </source>
</reference>
<comment type="caution">
    <text evidence="5">Lacks conserved residue(s) required for the propagation of feature annotation.</text>
</comment>
<dbReference type="Pfam" id="PF05175">
    <property type="entry name" value="MTS"/>
    <property type="match status" value="1"/>
</dbReference>
<dbReference type="InterPro" id="IPR004556">
    <property type="entry name" value="HemK-like"/>
</dbReference>
<dbReference type="InterPro" id="IPR019874">
    <property type="entry name" value="RF_methyltr_PrmC"/>
</dbReference>
<comment type="similarity">
    <text evidence="5">Belongs to the protein N5-glutamine methyltransferase family. PrmC subfamily.</text>
</comment>
<feature type="binding site" evidence="5">
    <location>
        <begin position="200"/>
        <end position="203"/>
    </location>
    <ligand>
        <name>substrate</name>
    </ligand>
</feature>
<protein>
    <recommendedName>
        <fullName evidence="5">Release factor glutamine methyltransferase</fullName>
        <shortName evidence="5">RF MTase</shortName>
        <ecNumber evidence="5">2.1.1.297</ecNumber>
    </recommendedName>
    <alternativeName>
        <fullName evidence="5">N5-glutamine methyltransferase PrmC</fullName>
    </alternativeName>
    <alternativeName>
        <fullName evidence="5">Protein-(glutamine-N5) MTase PrmC</fullName>
    </alternativeName>
    <alternativeName>
        <fullName evidence="5">Protein-glutamine N-methyltransferase PrmC</fullName>
    </alternativeName>
</protein>
<evidence type="ECO:0000256" key="5">
    <source>
        <dbReference type="HAMAP-Rule" id="MF_02126"/>
    </source>
</evidence>
<dbReference type="PROSITE" id="PS00092">
    <property type="entry name" value="N6_MTASE"/>
    <property type="match status" value="1"/>
</dbReference>
<dbReference type="Gene3D" id="1.10.8.10">
    <property type="entry name" value="DNA helicase RuvA subunit, C-terminal domain"/>
    <property type="match status" value="1"/>
</dbReference>
<dbReference type="RefSeq" id="WP_004095216.1">
    <property type="nucleotide sequence ID" value="NZ_AFGF01000079.1"/>
</dbReference>
<dbReference type="eggNOG" id="COG2890">
    <property type="taxonomic scope" value="Bacteria"/>
</dbReference>
<organism evidence="8 9">
    <name type="scientific">Acetonema longum DSM 6540</name>
    <dbReference type="NCBI Taxonomy" id="1009370"/>
    <lineage>
        <taxon>Bacteria</taxon>
        <taxon>Bacillati</taxon>
        <taxon>Bacillota</taxon>
        <taxon>Negativicutes</taxon>
        <taxon>Acetonemataceae</taxon>
        <taxon>Acetonema</taxon>
    </lineage>
</organism>